<evidence type="ECO:0000256" key="1">
    <source>
        <dbReference type="SAM" id="MobiDB-lite"/>
    </source>
</evidence>
<comment type="caution">
    <text evidence="3">The sequence shown here is derived from an EMBL/GenBank/DDBJ whole genome shotgun (WGS) entry which is preliminary data.</text>
</comment>
<proteinExistence type="predicted"/>
<evidence type="ECO:0000313" key="3">
    <source>
        <dbReference type="EMBL" id="TKC86977.1"/>
    </source>
</evidence>
<evidence type="ECO:0000313" key="4">
    <source>
        <dbReference type="Proteomes" id="UP000305539"/>
    </source>
</evidence>
<keyword evidence="4" id="KW-1185">Reference proteome</keyword>
<dbReference type="OrthoDB" id="292792at2"/>
<feature type="domain" description="eCIS core" evidence="2">
    <location>
        <begin position="54"/>
        <end position="119"/>
    </location>
</feature>
<accession>A0A4U1I1D7</accession>
<evidence type="ECO:0000259" key="2">
    <source>
        <dbReference type="Pfam" id="PF13699"/>
    </source>
</evidence>
<sequence>MVAQRAQVAMIRGEAVQRQEREEQASSLQGASGEAVSDTPLQAKAEHAPNRTGMPDSLKAGIEHLSGLSMDHVKVHYNSRQPAQLNAAAYAMGSDIHVAPGEERHLPHEAWHVVQQARGLVKPTMQARGVRINDNESLEREADVMGARALQLKSAPATAQTDAVGTGTTSPTANVVQAKQFYEDNQHSGQDAGFYNHQLAALNAAMKAAVTALPDNANTAAAQTAMQAVFGGHPAVPAGHVLNFTGSAVFLDTAAGAHVDRLGTLADDQNQQMYLPVPAAAGDVNTLWVNKSTGAEYVRDANGLFTPRFQSRSITVADRQRVNGRNSIQGANPGSHATPLQHVGGAPSPYISMTAGLADVTNAQGALFNANSNGRVHADMLQVPAADIVDLHATAGATLELGNRMAVNIRNNFPAIWDAAHTEVAAIHAAQPGQAAAAHAAAGAHRPATMNAGQTQQWQQILDAVRTKEVLVHGNVPFDAITSFGNANGHALSAATNTAIAANLVRSQGRSAAAAATLGTHQQAAAIGPQLKHALLARKAHATRSFKVAARAAVAALPAGNRAARYNQFHNSMSNAIADLDALAHLFQQRISGGVYGADAAGIAAGVAAFIAQANADITATVNGT</sequence>
<dbReference type="Proteomes" id="UP000305539">
    <property type="component" value="Unassembled WGS sequence"/>
</dbReference>
<dbReference type="InterPro" id="IPR025295">
    <property type="entry name" value="eCIS_core_dom"/>
</dbReference>
<dbReference type="AlphaFoldDB" id="A0A4U1I1D7"/>
<gene>
    <name evidence="3" type="ORF">FAZ69_19380</name>
</gene>
<reference evidence="3 4" key="1">
    <citation type="submission" date="2019-04" db="EMBL/GenBank/DDBJ databases">
        <title>Trinickia sp. 7GSK02, isolated from subtropical forest soil.</title>
        <authorList>
            <person name="Gao Z.-H."/>
            <person name="Qiu L.-H."/>
        </authorList>
    </citation>
    <scope>NUCLEOTIDE SEQUENCE [LARGE SCALE GENOMIC DNA]</scope>
    <source>
        <strain evidence="3 4">7GSK02</strain>
    </source>
</reference>
<protein>
    <submittedName>
        <fullName evidence="3">DUF4157 domain-containing protein</fullName>
    </submittedName>
</protein>
<name>A0A4U1I1D7_9BURK</name>
<dbReference type="EMBL" id="SWJE01000010">
    <property type="protein sequence ID" value="TKC86977.1"/>
    <property type="molecule type" value="Genomic_DNA"/>
</dbReference>
<feature type="compositionally biased region" description="Basic and acidic residues" evidence="1">
    <location>
        <begin position="15"/>
        <end position="24"/>
    </location>
</feature>
<organism evidence="3 4">
    <name type="scientific">Trinickia terrae</name>
    <dbReference type="NCBI Taxonomy" id="2571161"/>
    <lineage>
        <taxon>Bacteria</taxon>
        <taxon>Pseudomonadati</taxon>
        <taxon>Pseudomonadota</taxon>
        <taxon>Betaproteobacteria</taxon>
        <taxon>Burkholderiales</taxon>
        <taxon>Burkholderiaceae</taxon>
        <taxon>Trinickia</taxon>
    </lineage>
</organism>
<dbReference type="Pfam" id="PF13699">
    <property type="entry name" value="eCIS_core"/>
    <property type="match status" value="1"/>
</dbReference>
<feature type="region of interest" description="Disordered" evidence="1">
    <location>
        <begin position="11"/>
        <end position="39"/>
    </location>
</feature>